<proteinExistence type="predicted"/>
<keyword evidence="2" id="KW-1185">Reference proteome</keyword>
<dbReference type="GeneID" id="89945005"/>
<dbReference type="InterPro" id="IPR032675">
    <property type="entry name" value="LRR_dom_sf"/>
</dbReference>
<dbReference type="AlphaFoldDB" id="A0AAN7HNW0"/>
<accession>A0AAN7HNW0</accession>
<evidence type="ECO:0000313" key="1">
    <source>
        <dbReference type="EMBL" id="KAK4517954.1"/>
    </source>
</evidence>
<gene>
    <name evidence="1" type="ORF">ATC70_001303</name>
</gene>
<protein>
    <submittedName>
        <fullName evidence="1">Uncharacterized protein</fullName>
    </submittedName>
</protein>
<dbReference type="Proteomes" id="UP001304243">
    <property type="component" value="Unassembled WGS sequence"/>
</dbReference>
<sequence>MGELPIEHLKPMPSILPHIRHLRLFTNDSVMYNHINSKGRRIAPRVGRFVQFDVGQRRSVYEARLNDTFEGCWSDTLESIEDASTNMLSSCLLNCSTQPFQHLTRLWLNYSSIAVSSLENGMNYLFTGLKQAPSIKEMALNHTHVNFAHLDLLHQHCQQLHSLTLDHVSIYNHPSGPGQRFLYDIPPLHYEPAEAPQLKHLFIVSATIVAGTPLLEYIAAKYRHVEYIKCLVANSEPTRTQDTYKGQAASLITSCTALKYFECNLFSPTPLLLRMMDNQGIRMEQDLRLGFTDDAESFVVICTSDHHKTAVKSVDMQINYYPDHFNDLILNLENLTELTINNLGYRIEEISFEEDDCYYESTMLPLNVLLNGLEHLEKLDLQGFFITVDKEETLQHRIRSMVFNQCTFESFMNENDGTLFSPCNYISTCCLKLQYVKLHGQWNYDPHESEVSLRLFDHTEMSGVEVFIEYSCPYIRHVDEEGAETWFEIQRPNIDSVFEYVPIDSNGVQMNLDKPNYFTIECADTKVFYTQKVYYQEPYQF</sequence>
<dbReference type="RefSeq" id="XP_064684620.1">
    <property type="nucleotide sequence ID" value="XM_064820700.1"/>
</dbReference>
<dbReference type="SUPFAM" id="SSF52058">
    <property type="entry name" value="L domain-like"/>
    <property type="match status" value="1"/>
</dbReference>
<comment type="caution">
    <text evidence="1">The sequence shown here is derived from an EMBL/GenBank/DDBJ whole genome shotgun (WGS) entry which is preliminary data.</text>
</comment>
<dbReference type="Gene3D" id="3.80.10.10">
    <property type="entry name" value="Ribonuclease Inhibitor"/>
    <property type="match status" value="1"/>
</dbReference>
<name>A0AAN7HNW0_9FUNG</name>
<dbReference type="EMBL" id="JASEJX010000013">
    <property type="protein sequence ID" value="KAK4517954.1"/>
    <property type="molecule type" value="Genomic_DNA"/>
</dbReference>
<organism evidence="1 2">
    <name type="scientific">Mucor velutinosus</name>
    <dbReference type="NCBI Taxonomy" id="708070"/>
    <lineage>
        <taxon>Eukaryota</taxon>
        <taxon>Fungi</taxon>
        <taxon>Fungi incertae sedis</taxon>
        <taxon>Mucoromycota</taxon>
        <taxon>Mucoromycotina</taxon>
        <taxon>Mucoromycetes</taxon>
        <taxon>Mucorales</taxon>
        <taxon>Mucorineae</taxon>
        <taxon>Mucoraceae</taxon>
        <taxon>Mucor</taxon>
    </lineage>
</organism>
<reference evidence="1 2" key="1">
    <citation type="submission" date="2022-11" db="EMBL/GenBank/DDBJ databases">
        <title>Mucor velutinosus strain NIH1002 WGS.</title>
        <authorList>
            <person name="Subramanian P."/>
            <person name="Mullikin J.C."/>
            <person name="Segre J.A."/>
            <person name="Zelazny A.M."/>
        </authorList>
    </citation>
    <scope>NUCLEOTIDE SEQUENCE [LARGE SCALE GENOMIC DNA]</scope>
    <source>
        <strain evidence="1 2">NIH1002</strain>
    </source>
</reference>
<evidence type="ECO:0000313" key="2">
    <source>
        <dbReference type="Proteomes" id="UP001304243"/>
    </source>
</evidence>